<name>A0A840PC13_9ACTN</name>
<organism evidence="1 2">
    <name type="scientific">Thermocatellispora tengchongensis</name>
    <dbReference type="NCBI Taxonomy" id="1073253"/>
    <lineage>
        <taxon>Bacteria</taxon>
        <taxon>Bacillati</taxon>
        <taxon>Actinomycetota</taxon>
        <taxon>Actinomycetes</taxon>
        <taxon>Streptosporangiales</taxon>
        <taxon>Streptosporangiaceae</taxon>
        <taxon>Thermocatellispora</taxon>
    </lineage>
</organism>
<reference evidence="1 2" key="1">
    <citation type="submission" date="2020-08" db="EMBL/GenBank/DDBJ databases">
        <title>Genomic Encyclopedia of Type Strains, Phase IV (KMG-IV): sequencing the most valuable type-strain genomes for metagenomic binning, comparative biology and taxonomic classification.</title>
        <authorList>
            <person name="Goeker M."/>
        </authorList>
    </citation>
    <scope>NUCLEOTIDE SEQUENCE [LARGE SCALE GENOMIC DNA]</scope>
    <source>
        <strain evidence="1 2">DSM 45615</strain>
    </source>
</reference>
<dbReference type="AlphaFoldDB" id="A0A840PC13"/>
<dbReference type="Proteomes" id="UP000578449">
    <property type="component" value="Unassembled WGS sequence"/>
</dbReference>
<evidence type="ECO:0000313" key="1">
    <source>
        <dbReference type="EMBL" id="MBB5133555.1"/>
    </source>
</evidence>
<evidence type="ECO:0008006" key="3">
    <source>
        <dbReference type="Google" id="ProtNLM"/>
    </source>
</evidence>
<gene>
    <name evidence="1" type="ORF">HNP84_003281</name>
</gene>
<accession>A0A840PC13</accession>
<evidence type="ECO:0000313" key="2">
    <source>
        <dbReference type="Proteomes" id="UP000578449"/>
    </source>
</evidence>
<protein>
    <recommendedName>
        <fullName evidence="3">Alanine-rich protein</fullName>
    </recommendedName>
</protein>
<dbReference type="RefSeq" id="WP_185050506.1">
    <property type="nucleotide sequence ID" value="NZ_BAABIX010000001.1"/>
</dbReference>
<keyword evidence="2" id="KW-1185">Reference proteome</keyword>
<dbReference type="EMBL" id="JACHGN010000006">
    <property type="protein sequence ID" value="MBB5133555.1"/>
    <property type="molecule type" value="Genomic_DNA"/>
</dbReference>
<comment type="caution">
    <text evidence="1">The sequence shown here is derived from an EMBL/GenBank/DDBJ whole genome shotgun (WGS) entry which is preliminary data.</text>
</comment>
<proteinExistence type="predicted"/>
<dbReference type="Gene3D" id="3.20.20.80">
    <property type="entry name" value="Glycosidases"/>
    <property type="match status" value="1"/>
</dbReference>
<sequence>MEVSIFCGALDLAGEGVGTVLANVRERAGVERIAPAAAYHNARDLLPHNPLRRVATGGAGVCFAPEPGRYPDPALRPRPSAFAMGRDLLGEVCERAGEYGVAVDAWVVYLHDDGHAPDRPGIVRNLYGDPYPHVLCPADPGVRAYAVALTEDVCRYPVGTLLAEAPHWLPFEHGYGHERRSVPLDATALLLLGLCFCRHCREAAAGRGVPVRDLLAAARTHVEACLTGGGPAGDVWRAGLGEYLDARCERVTSLIAEVAAAAARAGVTPRLLDLSAGLLGWADGRPAGPPGAESARLLGADPAALAPLCPITLTPYARDPARVGEEVTAYRALAGGDARLGVALRPMSPDCDSAENLARKLGVARDLSVDRVDLYHYGLSPLAALDRIRQARAIASR</sequence>